<dbReference type="SUPFAM" id="SSF55874">
    <property type="entry name" value="ATPase domain of HSP90 chaperone/DNA topoisomerase II/histidine kinase"/>
    <property type="match status" value="1"/>
</dbReference>
<dbReference type="Proteomes" id="UP000616608">
    <property type="component" value="Unassembled WGS sequence"/>
</dbReference>
<evidence type="ECO:0000259" key="1">
    <source>
        <dbReference type="Pfam" id="PF14501"/>
    </source>
</evidence>
<dbReference type="InterPro" id="IPR036890">
    <property type="entry name" value="HATPase_C_sf"/>
</dbReference>
<sequence length="216" mass="25473">MVYERVIYEQFAQYIQHVEQVNSKLESLQHDYHNIFLTMQQYMIKGDLKSLTQFYQQHIATLEQEMWRQQHTIQQISHVKIPAIKGLLAMKLQQEANITIEISEEITNFYMDVIDVARIFGIFIDNALQANSEEGNIHISFLLLPNEMICTFKNNVEEMINIPEIFHKGITTKENGKGLGLANVQQILTKYPHVRLLTYMERQQFVQQLMIRREEA</sequence>
<evidence type="ECO:0000313" key="2">
    <source>
        <dbReference type="EMBL" id="GGG10327.1"/>
    </source>
</evidence>
<dbReference type="AlphaFoldDB" id="A0A917FXB5"/>
<name>A0A917FXB5_9BACI</name>
<protein>
    <recommendedName>
        <fullName evidence="1">Sensor histidine kinase NatK-like C-terminal domain-containing protein</fullName>
    </recommendedName>
</protein>
<dbReference type="EMBL" id="BMJT01000001">
    <property type="protein sequence ID" value="GGG10327.1"/>
    <property type="molecule type" value="Genomic_DNA"/>
</dbReference>
<keyword evidence="3" id="KW-1185">Reference proteome</keyword>
<dbReference type="PANTHER" id="PTHR40448:SF1">
    <property type="entry name" value="TWO-COMPONENT SENSOR HISTIDINE KINASE"/>
    <property type="match status" value="1"/>
</dbReference>
<evidence type="ECO:0000313" key="3">
    <source>
        <dbReference type="Proteomes" id="UP000616608"/>
    </source>
</evidence>
<gene>
    <name evidence="2" type="ORF">GCM10007425_00850</name>
</gene>
<dbReference type="PANTHER" id="PTHR40448">
    <property type="entry name" value="TWO-COMPONENT SENSOR HISTIDINE KINASE"/>
    <property type="match status" value="1"/>
</dbReference>
<comment type="caution">
    <text evidence="2">The sequence shown here is derived from an EMBL/GenBank/DDBJ whole genome shotgun (WGS) entry which is preliminary data.</text>
</comment>
<dbReference type="Pfam" id="PF14501">
    <property type="entry name" value="HATPase_c_5"/>
    <property type="match status" value="1"/>
</dbReference>
<reference evidence="2" key="2">
    <citation type="submission" date="2020-09" db="EMBL/GenBank/DDBJ databases">
        <authorList>
            <person name="Sun Q."/>
            <person name="Zhou Y."/>
        </authorList>
    </citation>
    <scope>NUCLEOTIDE SEQUENCE</scope>
    <source>
        <strain evidence="2">CGMCC 1.15760</strain>
    </source>
</reference>
<dbReference type="GO" id="GO:0042802">
    <property type="term" value="F:identical protein binding"/>
    <property type="evidence" value="ECO:0007669"/>
    <property type="project" value="TreeGrafter"/>
</dbReference>
<feature type="domain" description="Sensor histidine kinase NatK-like C-terminal" evidence="1">
    <location>
        <begin position="111"/>
        <end position="211"/>
    </location>
</feature>
<dbReference type="InterPro" id="IPR032834">
    <property type="entry name" value="NatK-like_C"/>
</dbReference>
<proteinExistence type="predicted"/>
<reference evidence="2" key="1">
    <citation type="journal article" date="2014" name="Int. J. Syst. Evol. Microbiol.">
        <title>Complete genome sequence of Corynebacterium casei LMG S-19264T (=DSM 44701T), isolated from a smear-ripened cheese.</title>
        <authorList>
            <consortium name="US DOE Joint Genome Institute (JGI-PGF)"/>
            <person name="Walter F."/>
            <person name="Albersmeier A."/>
            <person name="Kalinowski J."/>
            <person name="Ruckert C."/>
        </authorList>
    </citation>
    <scope>NUCLEOTIDE SEQUENCE</scope>
    <source>
        <strain evidence="2">CGMCC 1.15760</strain>
    </source>
</reference>
<dbReference type="Gene3D" id="3.30.565.10">
    <property type="entry name" value="Histidine kinase-like ATPase, C-terminal domain"/>
    <property type="match status" value="1"/>
</dbReference>
<accession>A0A917FXB5</accession>
<organism evidence="2 3">
    <name type="scientific">Lysinibacillus alkalisoli</name>
    <dbReference type="NCBI Taxonomy" id="1911548"/>
    <lineage>
        <taxon>Bacteria</taxon>
        <taxon>Bacillati</taxon>
        <taxon>Bacillota</taxon>
        <taxon>Bacilli</taxon>
        <taxon>Bacillales</taxon>
        <taxon>Bacillaceae</taxon>
        <taxon>Lysinibacillus</taxon>
    </lineage>
</organism>